<protein>
    <submittedName>
        <fullName evidence="1">Uncharacterized protein</fullName>
    </submittedName>
</protein>
<accession>A0A521C482</accession>
<dbReference type="EMBL" id="FXTP01000004">
    <property type="protein sequence ID" value="SMO54286.1"/>
    <property type="molecule type" value="Genomic_DNA"/>
</dbReference>
<dbReference type="Proteomes" id="UP000317557">
    <property type="component" value="Unassembled WGS sequence"/>
</dbReference>
<evidence type="ECO:0000313" key="1">
    <source>
        <dbReference type="EMBL" id="SMO54286.1"/>
    </source>
</evidence>
<gene>
    <name evidence="1" type="ORF">SAMN06265219_104145</name>
</gene>
<dbReference type="AlphaFoldDB" id="A0A521C482"/>
<evidence type="ECO:0000313" key="2">
    <source>
        <dbReference type="Proteomes" id="UP000317557"/>
    </source>
</evidence>
<sequence length="62" mass="6959">MLISQITLHQKNHSYIAILIKADQALPPTPLTPNAGTAALGDLSSRRDFWSLDNRLEVEFRI</sequence>
<reference evidence="1 2" key="1">
    <citation type="submission" date="2017-05" db="EMBL/GenBank/DDBJ databases">
        <authorList>
            <person name="Varghese N."/>
            <person name="Submissions S."/>
        </authorList>
    </citation>
    <scope>NUCLEOTIDE SEQUENCE [LARGE SCALE GENOMIC DNA]</scope>
    <source>
        <strain evidence="1 2">DSM 21985</strain>
    </source>
</reference>
<keyword evidence="2" id="KW-1185">Reference proteome</keyword>
<proteinExistence type="predicted"/>
<organism evidence="1 2">
    <name type="scientific">Gracilimonas mengyeensis</name>
    <dbReference type="NCBI Taxonomy" id="1302730"/>
    <lineage>
        <taxon>Bacteria</taxon>
        <taxon>Pseudomonadati</taxon>
        <taxon>Balneolota</taxon>
        <taxon>Balneolia</taxon>
        <taxon>Balneolales</taxon>
        <taxon>Balneolaceae</taxon>
        <taxon>Gracilimonas</taxon>
    </lineage>
</organism>
<name>A0A521C482_9BACT</name>